<comment type="caution">
    <text evidence="1">The sequence shown here is derived from an EMBL/GenBank/DDBJ whole genome shotgun (WGS) entry which is preliminary data.</text>
</comment>
<proteinExistence type="predicted"/>
<reference evidence="1" key="2">
    <citation type="submission" date="2022-12" db="EMBL/GenBank/DDBJ databases">
        <authorList>
            <person name="Dechsakulwatana C."/>
            <person name="Rungsihiranrut A."/>
            <person name="Muangchinda C."/>
            <person name="Ningthoujam R."/>
            <person name="Klankeo P."/>
            <person name="Pinyakong O."/>
        </authorList>
    </citation>
    <scope>NUCLEOTIDE SEQUENCE</scope>
    <source>
        <strain evidence="1">TL01-2</strain>
    </source>
</reference>
<dbReference type="AlphaFoldDB" id="A0AAX6ND75"/>
<protein>
    <submittedName>
        <fullName evidence="1">Uncharacterized protein</fullName>
    </submittedName>
</protein>
<reference evidence="1" key="1">
    <citation type="journal article" date="2022" name="J Environ Chem Eng">
        <title>Biodegradation of petroleum oil using a constructed nonpathogenic and heavy metal-tolerant bacterial consortium isolated from marine sponges.</title>
        <authorList>
            <person name="Dechsakulwatana C."/>
            <person name="Rungsihiranrut A."/>
            <person name="Muangchinda C."/>
            <person name="Ningthoujam R."/>
            <person name="Klankeo P."/>
            <person name="Pinyakong O."/>
        </authorList>
    </citation>
    <scope>NUCLEOTIDE SEQUENCE</scope>
    <source>
        <strain evidence="1">TL01-2</strain>
    </source>
</reference>
<name>A0AAX6ND75_PRIAR</name>
<accession>A0AAX6ND75</accession>
<evidence type="ECO:0000313" key="1">
    <source>
        <dbReference type="EMBL" id="MDU9693444.1"/>
    </source>
</evidence>
<gene>
    <name evidence="1" type="ORF">O0Q50_19915</name>
</gene>
<evidence type="ECO:0000313" key="2">
    <source>
        <dbReference type="Proteomes" id="UP001269400"/>
    </source>
</evidence>
<dbReference type="RefSeq" id="WP_316910671.1">
    <property type="nucleotide sequence ID" value="NZ_JAPTGD010000002.1"/>
</dbReference>
<dbReference type="Proteomes" id="UP001269400">
    <property type="component" value="Unassembled WGS sequence"/>
</dbReference>
<sequence>MLDNKVLENANGDKYTLTMQKKEIFKDKKANANFWDTVEELGEQFYIQVAKELGINIIEIGDLEGAKLLSSMAVFLVEKNHNEANAPIIDEDL</sequence>
<organism evidence="1 2">
    <name type="scientific">Priestia aryabhattai</name>
    <name type="common">Bacillus aryabhattai</name>
    <dbReference type="NCBI Taxonomy" id="412384"/>
    <lineage>
        <taxon>Bacteria</taxon>
        <taxon>Bacillati</taxon>
        <taxon>Bacillota</taxon>
        <taxon>Bacilli</taxon>
        <taxon>Bacillales</taxon>
        <taxon>Bacillaceae</taxon>
        <taxon>Priestia</taxon>
    </lineage>
</organism>
<dbReference type="EMBL" id="JAPTGD010000002">
    <property type="protein sequence ID" value="MDU9693444.1"/>
    <property type="molecule type" value="Genomic_DNA"/>
</dbReference>